<reference evidence="2 3" key="1">
    <citation type="submission" date="2023-03" db="EMBL/GenBank/DDBJ databases">
        <title>High recombination rates correlate with genetic variation in Cardiocondyla obscurior ants.</title>
        <authorList>
            <person name="Errbii M."/>
        </authorList>
    </citation>
    <scope>NUCLEOTIDE SEQUENCE [LARGE SCALE GENOMIC DNA]</scope>
    <source>
        <strain evidence="2">Alpha-2009</strain>
        <tissue evidence="2">Whole body</tissue>
    </source>
</reference>
<proteinExistence type="predicted"/>
<evidence type="ECO:0000313" key="3">
    <source>
        <dbReference type="Proteomes" id="UP001430953"/>
    </source>
</evidence>
<name>A0AAW2F3W4_9HYME</name>
<dbReference type="Proteomes" id="UP001430953">
    <property type="component" value="Unassembled WGS sequence"/>
</dbReference>
<dbReference type="EMBL" id="JADYXP020000014">
    <property type="protein sequence ID" value="KAL0110698.1"/>
    <property type="molecule type" value="Genomic_DNA"/>
</dbReference>
<dbReference type="AlphaFoldDB" id="A0AAW2F3W4"/>
<keyword evidence="3" id="KW-1185">Reference proteome</keyword>
<protein>
    <submittedName>
        <fullName evidence="2">Uncharacterized protein</fullName>
    </submittedName>
</protein>
<accession>A0AAW2F3W4</accession>
<feature type="region of interest" description="Disordered" evidence="1">
    <location>
        <begin position="20"/>
        <end position="81"/>
    </location>
</feature>
<comment type="caution">
    <text evidence="2">The sequence shown here is derived from an EMBL/GenBank/DDBJ whole genome shotgun (WGS) entry which is preliminary data.</text>
</comment>
<feature type="compositionally biased region" description="Basic and acidic residues" evidence="1">
    <location>
        <begin position="60"/>
        <end position="72"/>
    </location>
</feature>
<evidence type="ECO:0000313" key="2">
    <source>
        <dbReference type="EMBL" id="KAL0110698.1"/>
    </source>
</evidence>
<feature type="compositionally biased region" description="Basic and acidic residues" evidence="1">
    <location>
        <begin position="25"/>
        <end position="40"/>
    </location>
</feature>
<organism evidence="2 3">
    <name type="scientific">Cardiocondyla obscurior</name>
    <dbReference type="NCBI Taxonomy" id="286306"/>
    <lineage>
        <taxon>Eukaryota</taxon>
        <taxon>Metazoa</taxon>
        <taxon>Ecdysozoa</taxon>
        <taxon>Arthropoda</taxon>
        <taxon>Hexapoda</taxon>
        <taxon>Insecta</taxon>
        <taxon>Pterygota</taxon>
        <taxon>Neoptera</taxon>
        <taxon>Endopterygota</taxon>
        <taxon>Hymenoptera</taxon>
        <taxon>Apocrita</taxon>
        <taxon>Aculeata</taxon>
        <taxon>Formicoidea</taxon>
        <taxon>Formicidae</taxon>
        <taxon>Myrmicinae</taxon>
        <taxon>Cardiocondyla</taxon>
    </lineage>
</organism>
<gene>
    <name evidence="2" type="ORF">PUN28_013962</name>
</gene>
<evidence type="ECO:0000256" key="1">
    <source>
        <dbReference type="SAM" id="MobiDB-lite"/>
    </source>
</evidence>
<sequence length="81" mass="9373">MAHLSGMQLEEDINIFDNIQSNMEIDNKRQSSPCDKETAARQRPPPRPKETTQPKLVLNIRRDETGHHRTLEEEPPPTDNE</sequence>